<evidence type="ECO:0000256" key="1">
    <source>
        <dbReference type="ARBA" id="ARBA00007768"/>
    </source>
</evidence>
<dbReference type="InterPro" id="IPR036822">
    <property type="entry name" value="CutC-like_dom_sf"/>
</dbReference>
<sequence length="256" mass="27801">MLMSFVLEICAASVASCIAAEEGGANRIELCDNLLEGGTTPSYATIAVAREKVKIDLYPIIRPRGGDFLYSDLEFEVMKKDIAICKQLGCNGVVIGILTPDGRVDKPRCKELVDLAWPMGVTFHRAFDMTDNPFEALEAIIEIGCERILTSGARNTAVEGASLLKDLVERANDRIAIMAGSGVRANNIATLIKTTGVTEFHTSAKAYEESGMVYRNPNVSMGGIPGVPEYGISQTQRQEVLLIRERGEKALQESNQ</sequence>
<reference evidence="3 4" key="1">
    <citation type="submission" date="2020-04" db="EMBL/GenBank/DDBJ databases">
        <title>Chitinophaga sp. G-6-1-13 sp. nov., isolated from soil.</title>
        <authorList>
            <person name="Dahal R.H."/>
            <person name="Chaudhary D.K."/>
        </authorList>
    </citation>
    <scope>NUCLEOTIDE SEQUENCE [LARGE SCALE GENOMIC DNA]</scope>
    <source>
        <strain evidence="3 4">G-6-1-13</strain>
    </source>
</reference>
<keyword evidence="2" id="KW-0963">Cytoplasm</keyword>
<dbReference type="Gene3D" id="3.20.20.380">
    <property type="entry name" value="Copper homeostasis (CutC) domain"/>
    <property type="match status" value="1"/>
</dbReference>
<dbReference type="SUPFAM" id="SSF110395">
    <property type="entry name" value="CutC-like"/>
    <property type="match status" value="1"/>
</dbReference>
<dbReference type="FunFam" id="3.20.20.380:FF:000001">
    <property type="entry name" value="Copper homeostasis protein CutC"/>
    <property type="match status" value="1"/>
</dbReference>
<protein>
    <recommendedName>
        <fullName evidence="2">PF03932 family protein CutC</fullName>
    </recommendedName>
</protein>
<gene>
    <name evidence="2" type="primary">cutC</name>
    <name evidence="3" type="ORF">HHL17_09570</name>
</gene>
<dbReference type="GO" id="GO:0005737">
    <property type="term" value="C:cytoplasm"/>
    <property type="evidence" value="ECO:0007669"/>
    <property type="project" value="UniProtKB-SubCell"/>
</dbReference>
<evidence type="ECO:0000313" key="4">
    <source>
        <dbReference type="Proteomes" id="UP000583266"/>
    </source>
</evidence>
<dbReference type="Proteomes" id="UP000583266">
    <property type="component" value="Unassembled WGS sequence"/>
</dbReference>
<dbReference type="EMBL" id="JABBGC010000001">
    <property type="protein sequence ID" value="NML37442.1"/>
    <property type="molecule type" value="Genomic_DNA"/>
</dbReference>
<comment type="caution">
    <text evidence="3">The sequence shown here is derived from an EMBL/GenBank/DDBJ whole genome shotgun (WGS) entry which is preliminary data.</text>
</comment>
<dbReference type="AlphaFoldDB" id="A0A848GKB3"/>
<accession>A0A848GKB3</accession>
<organism evidence="3 4">
    <name type="scientific">Chitinophaga fulva</name>
    <dbReference type="NCBI Taxonomy" id="2728842"/>
    <lineage>
        <taxon>Bacteria</taxon>
        <taxon>Pseudomonadati</taxon>
        <taxon>Bacteroidota</taxon>
        <taxon>Chitinophagia</taxon>
        <taxon>Chitinophagales</taxon>
        <taxon>Chitinophagaceae</taxon>
        <taxon>Chitinophaga</taxon>
    </lineage>
</organism>
<dbReference type="HAMAP" id="MF_00795">
    <property type="entry name" value="CutC"/>
    <property type="match status" value="1"/>
</dbReference>
<keyword evidence="4" id="KW-1185">Reference proteome</keyword>
<evidence type="ECO:0000256" key="2">
    <source>
        <dbReference type="HAMAP-Rule" id="MF_00795"/>
    </source>
</evidence>
<dbReference type="InterPro" id="IPR005627">
    <property type="entry name" value="CutC-like"/>
</dbReference>
<dbReference type="PANTHER" id="PTHR12598">
    <property type="entry name" value="COPPER HOMEOSTASIS PROTEIN CUTC"/>
    <property type="match status" value="1"/>
</dbReference>
<comment type="subcellular location">
    <subcellularLocation>
        <location evidence="2">Cytoplasm</location>
    </subcellularLocation>
</comment>
<comment type="similarity">
    <text evidence="1 2">Belongs to the CutC family.</text>
</comment>
<evidence type="ECO:0000313" key="3">
    <source>
        <dbReference type="EMBL" id="NML37442.1"/>
    </source>
</evidence>
<dbReference type="PANTHER" id="PTHR12598:SF0">
    <property type="entry name" value="COPPER HOMEOSTASIS PROTEIN CUTC HOMOLOG"/>
    <property type="match status" value="1"/>
</dbReference>
<dbReference type="GO" id="GO:0005507">
    <property type="term" value="F:copper ion binding"/>
    <property type="evidence" value="ECO:0007669"/>
    <property type="project" value="TreeGrafter"/>
</dbReference>
<name>A0A848GKB3_9BACT</name>
<comment type="caution">
    <text evidence="2">Once thought to be involved in copper homeostasis, experiments in E.coli have shown this is not the case.</text>
</comment>
<dbReference type="Pfam" id="PF03932">
    <property type="entry name" value="CutC"/>
    <property type="match status" value="1"/>
</dbReference>
<proteinExistence type="inferred from homology"/>